<accession>A0A813ADL2</accession>
<comment type="caution">
    <text evidence="2">The sequence shown here is derived from an EMBL/GenBank/DDBJ whole genome shotgun (WGS) entry which is preliminary data.</text>
</comment>
<protein>
    <submittedName>
        <fullName evidence="2">Uncharacterized protein</fullName>
    </submittedName>
</protein>
<evidence type="ECO:0000256" key="1">
    <source>
        <dbReference type="SAM" id="MobiDB-lite"/>
    </source>
</evidence>
<organism evidence="2 3">
    <name type="scientific">Symbiodinium necroappetens</name>
    <dbReference type="NCBI Taxonomy" id="1628268"/>
    <lineage>
        <taxon>Eukaryota</taxon>
        <taxon>Sar</taxon>
        <taxon>Alveolata</taxon>
        <taxon>Dinophyceae</taxon>
        <taxon>Suessiales</taxon>
        <taxon>Symbiodiniaceae</taxon>
        <taxon>Symbiodinium</taxon>
    </lineage>
</organism>
<reference evidence="2" key="1">
    <citation type="submission" date="2021-02" db="EMBL/GenBank/DDBJ databases">
        <authorList>
            <person name="Dougan E. K."/>
            <person name="Rhodes N."/>
            <person name="Thang M."/>
            <person name="Chan C."/>
        </authorList>
    </citation>
    <scope>NUCLEOTIDE SEQUENCE</scope>
</reference>
<proteinExistence type="predicted"/>
<dbReference type="EMBL" id="CAJNJA010057926">
    <property type="protein sequence ID" value="CAE7863896.1"/>
    <property type="molecule type" value="Genomic_DNA"/>
</dbReference>
<dbReference type="AlphaFoldDB" id="A0A813ADL2"/>
<gene>
    <name evidence="2" type="ORF">SNEC2469_LOCUS27483</name>
</gene>
<keyword evidence="3" id="KW-1185">Reference proteome</keyword>
<evidence type="ECO:0000313" key="2">
    <source>
        <dbReference type="EMBL" id="CAE7863896.1"/>
    </source>
</evidence>
<feature type="compositionally biased region" description="Low complexity" evidence="1">
    <location>
        <begin position="12"/>
        <end position="27"/>
    </location>
</feature>
<name>A0A813ADL2_9DINO</name>
<sequence length="114" mass="11938">MATRLVGASASTVPARVARMTTATTPTQPSASESQDRAPTPSWEEVGPRTSPPEKARAVRTARPSSPLGCGSAPARPPSRHKTWPSPGTSPPSPTATRRSSSKSAARLWRRPSA</sequence>
<feature type="region of interest" description="Disordered" evidence="1">
    <location>
        <begin position="1"/>
        <end position="114"/>
    </location>
</feature>
<evidence type="ECO:0000313" key="3">
    <source>
        <dbReference type="Proteomes" id="UP000601435"/>
    </source>
</evidence>
<feature type="compositionally biased region" description="Low complexity" evidence="1">
    <location>
        <begin position="95"/>
        <end position="107"/>
    </location>
</feature>
<dbReference type="Proteomes" id="UP000601435">
    <property type="component" value="Unassembled WGS sequence"/>
</dbReference>